<organism evidence="11 12">
    <name type="scientific">Nitrosospira multiformis</name>
    <dbReference type="NCBI Taxonomy" id="1231"/>
    <lineage>
        <taxon>Bacteria</taxon>
        <taxon>Pseudomonadati</taxon>
        <taxon>Pseudomonadota</taxon>
        <taxon>Betaproteobacteria</taxon>
        <taxon>Nitrosomonadales</taxon>
        <taxon>Nitrosomonadaceae</taxon>
        <taxon>Nitrosospira</taxon>
    </lineage>
</organism>
<gene>
    <name evidence="10" type="ORF">C8R21_11093</name>
    <name evidence="11" type="ORF">SAMN05216417_12517</name>
</gene>
<evidence type="ECO:0000313" key="10">
    <source>
        <dbReference type="EMBL" id="PTQ81360.1"/>
    </source>
</evidence>
<dbReference type="InterPro" id="IPR036691">
    <property type="entry name" value="Endo/exonu/phosph_ase_sf"/>
</dbReference>
<dbReference type="GO" id="GO:0006281">
    <property type="term" value="P:DNA repair"/>
    <property type="evidence" value="ECO:0007669"/>
    <property type="project" value="InterPro"/>
</dbReference>
<feature type="site" description="Important for catalytic activity" evidence="8">
    <location>
        <position position="229"/>
    </location>
</feature>
<feature type="site" description="Transition state stabilizer" evidence="8">
    <location>
        <position position="160"/>
    </location>
</feature>
<accession>A0A1I7ISC2</accession>
<keyword evidence="4" id="KW-0378">Hydrolase</keyword>
<feature type="binding site" evidence="7">
    <location>
        <position position="47"/>
    </location>
    <ligand>
        <name>Mg(2+)</name>
        <dbReference type="ChEBI" id="CHEBI:18420"/>
        <label>1</label>
    </ligand>
</feature>
<dbReference type="InterPro" id="IPR005135">
    <property type="entry name" value="Endo/exonuclease/phosphatase"/>
</dbReference>
<proteinExistence type="inferred from homology"/>
<sequence>MDILQPSSFRPKNMKIATWNVNSLKVRLPQVLEWLALNQPDVLCLQETKLQDEHFPVSEIAAAGYQTIYSGQKTYNGVALLSRQPVSEVITGMPGFEDPQKRLLGGVHDDVCIVCIYVPNGEHVTSEKYQYKLRWLAALREWLREMLSRHRKLVVLGDFNIAPEDCDVHDSKLWEGKVLFSELERAAFQEVLDLGFIDSFRLFDQPEKSFTWWDYRMMAFRRNMGLRIDHILLSRELVSMCTACVIDKATRRLERPSDHAPVIVELGGIGQEKERRPGSEALIRVLANES</sequence>
<evidence type="ECO:0000313" key="11">
    <source>
        <dbReference type="EMBL" id="SFU75792.1"/>
    </source>
</evidence>
<dbReference type="Proteomes" id="UP000244152">
    <property type="component" value="Unassembled WGS sequence"/>
</dbReference>
<dbReference type="Proteomes" id="UP000182649">
    <property type="component" value="Unassembled WGS sequence"/>
</dbReference>
<feature type="domain" description="Endonuclease/exonuclease/phosphatase" evidence="9">
    <location>
        <begin position="17"/>
        <end position="259"/>
    </location>
</feature>
<dbReference type="InterPro" id="IPR037493">
    <property type="entry name" value="ExoIII-like"/>
</dbReference>
<dbReference type="PANTHER" id="PTHR43250:SF2">
    <property type="entry name" value="EXODEOXYRIBONUCLEASE III"/>
    <property type="match status" value="1"/>
</dbReference>
<feature type="binding site" evidence="7">
    <location>
        <position position="259"/>
    </location>
    <ligand>
        <name>Mg(2+)</name>
        <dbReference type="ChEBI" id="CHEBI:18420"/>
        <label>1</label>
    </ligand>
</feature>
<feature type="active site" description="Proton donor/acceptor" evidence="6">
    <location>
        <position position="158"/>
    </location>
</feature>
<name>A0A1I7ISC2_9PROT</name>
<dbReference type="GO" id="GO:0004519">
    <property type="term" value="F:endonuclease activity"/>
    <property type="evidence" value="ECO:0007669"/>
    <property type="project" value="InterPro"/>
</dbReference>
<dbReference type="EMBL" id="FPBZ01000025">
    <property type="protein sequence ID" value="SFU75792.1"/>
    <property type="molecule type" value="Genomic_DNA"/>
</dbReference>
<reference evidence="11 12" key="1">
    <citation type="submission" date="2016-10" db="EMBL/GenBank/DDBJ databases">
        <authorList>
            <person name="de Groot N.N."/>
        </authorList>
    </citation>
    <scope>NUCLEOTIDE SEQUENCE [LARGE SCALE GENOMIC DNA]</scope>
    <source>
        <strain evidence="11 12">Nl14</strain>
    </source>
</reference>
<feature type="binding site" evidence="7">
    <location>
        <position position="20"/>
    </location>
    <ligand>
        <name>Mg(2+)</name>
        <dbReference type="ChEBI" id="CHEBI:18420"/>
        <label>1</label>
    </ligand>
</feature>
<dbReference type="PROSITE" id="PS00728">
    <property type="entry name" value="AP_NUCLEASE_F1_3"/>
    <property type="match status" value="1"/>
</dbReference>
<dbReference type="InterPro" id="IPR004808">
    <property type="entry name" value="AP_endonuc_1"/>
</dbReference>
<feature type="binding site" evidence="7">
    <location>
        <position position="158"/>
    </location>
    <ligand>
        <name>Mg(2+)</name>
        <dbReference type="ChEBI" id="CHEBI:18420"/>
        <label>1</label>
    </ligand>
</feature>
<evidence type="ECO:0000256" key="3">
    <source>
        <dbReference type="ARBA" id="ARBA00022723"/>
    </source>
</evidence>
<dbReference type="PROSITE" id="PS00726">
    <property type="entry name" value="AP_NUCLEASE_F1_1"/>
    <property type="match status" value="1"/>
</dbReference>
<feature type="active site" description="Proton acceptor" evidence="6">
    <location>
        <position position="259"/>
    </location>
</feature>
<evidence type="ECO:0000259" key="9">
    <source>
        <dbReference type="Pfam" id="PF03372"/>
    </source>
</evidence>
<dbReference type="Pfam" id="PF03372">
    <property type="entry name" value="Exo_endo_phos"/>
    <property type="match status" value="1"/>
</dbReference>
<dbReference type="Gene3D" id="3.60.10.10">
    <property type="entry name" value="Endonuclease/exonuclease/phosphatase"/>
    <property type="match status" value="1"/>
</dbReference>
<dbReference type="GO" id="GO:0046872">
    <property type="term" value="F:metal ion binding"/>
    <property type="evidence" value="ECO:0007669"/>
    <property type="project" value="UniProtKB-KW"/>
</dbReference>
<evidence type="ECO:0000256" key="1">
    <source>
        <dbReference type="ARBA" id="ARBA00001936"/>
    </source>
</evidence>
<dbReference type="CDD" id="cd09086">
    <property type="entry name" value="ExoIII-like_AP-endo"/>
    <property type="match status" value="1"/>
</dbReference>
<evidence type="ECO:0000313" key="13">
    <source>
        <dbReference type="Proteomes" id="UP000244152"/>
    </source>
</evidence>
<evidence type="ECO:0000256" key="8">
    <source>
        <dbReference type="PIRSR" id="PIRSR604808-3"/>
    </source>
</evidence>
<dbReference type="InterPro" id="IPR020847">
    <property type="entry name" value="AP_endonuclease_F1_BS"/>
</dbReference>
<feature type="binding site" evidence="7">
    <location>
        <position position="160"/>
    </location>
    <ligand>
        <name>Mg(2+)</name>
        <dbReference type="ChEBI" id="CHEBI:18420"/>
        <label>1</label>
    </ligand>
</feature>
<dbReference type="GO" id="GO:0003677">
    <property type="term" value="F:DNA binding"/>
    <property type="evidence" value="ECO:0007669"/>
    <property type="project" value="InterPro"/>
</dbReference>
<feature type="active site" evidence="6">
    <location>
        <position position="117"/>
    </location>
</feature>
<keyword evidence="5 7" id="KW-0460">Magnesium</keyword>
<feature type="binding site" evidence="7">
    <location>
        <position position="258"/>
    </location>
    <ligand>
        <name>Mg(2+)</name>
        <dbReference type="ChEBI" id="CHEBI:18420"/>
        <label>1</label>
    </ligand>
</feature>
<dbReference type="InterPro" id="IPR020848">
    <property type="entry name" value="AP_endonuclease_F1_CS"/>
</dbReference>
<dbReference type="GO" id="GO:0008311">
    <property type="term" value="F:double-stranded DNA 3'-5' DNA exonuclease activity"/>
    <property type="evidence" value="ECO:0007669"/>
    <property type="project" value="InterPro"/>
</dbReference>
<dbReference type="EMBL" id="QAOK01000010">
    <property type="protein sequence ID" value="PTQ81360.1"/>
    <property type="molecule type" value="Genomic_DNA"/>
</dbReference>
<dbReference type="AlphaFoldDB" id="A0A1I7ISC2"/>
<dbReference type="NCBIfam" id="TIGR00195">
    <property type="entry name" value="exoDNase_III"/>
    <property type="match status" value="1"/>
</dbReference>
<comment type="similarity">
    <text evidence="2">Belongs to the DNA repair enzymes AP/ExoA family.</text>
</comment>
<evidence type="ECO:0000256" key="7">
    <source>
        <dbReference type="PIRSR" id="PIRSR604808-2"/>
    </source>
</evidence>
<protein>
    <submittedName>
        <fullName evidence="11">Exodeoxyribonuclease III</fullName>
    </submittedName>
</protein>
<feature type="site" description="Interaction with DNA substrate" evidence="8">
    <location>
        <position position="259"/>
    </location>
</feature>
<evidence type="ECO:0000256" key="2">
    <source>
        <dbReference type="ARBA" id="ARBA00007092"/>
    </source>
</evidence>
<evidence type="ECO:0000256" key="4">
    <source>
        <dbReference type="ARBA" id="ARBA00022801"/>
    </source>
</evidence>
<comment type="cofactor">
    <cofactor evidence="1">
        <name>Mn(2+)</name>
        <dbReference type="ChEBI" id="CHEBI:29035"/>
    </cofactor>
</comment>
<dbReference type="PANTHER" id="PTHR43250">
    <property type="entry name" value="EXODEOXYRIBONUCLEASE III"/>
    <property type="match status" value="1"/>
</dbReference>
<comment type="cofactor">
    <cofactor evidence="7">
        <name>Mg(2+)</name>
        <dbReference type="ChEBI" id="CHEBI:18420"/>
    </cofactor>
    <cofactor evidence="7">
        <name>Mn(2+)</name>
        <dbReference type="ChEBI" id="CHEBI:29035"/>
    </cofactor>
    <text evidence="7">Probably binds two magnesium or manganese ions per subunit.</text>
</comment>
<evidence type="ECO:0000256" key="5">
    <source>
        <dbReference type="ARBA" id="ARBA00022842"/>
    </source>
</evidence>
<evidence type="ECO:0000256" key="6">
    <source>
        <dbReference type="PIRSR" id="PIRSR604808-1"/>
    </source>
</evidence>
<dbReference type="PROSITE" id="PS51435">
    <property type="entry name" value="AP_NUCLEASE_F1_4"/>
    <property type="match status" value="1"/>
</dbReference>
<keyword evidence="3 7" id="KW-0479">Metal-binding</keyword>
<keyword evidence="7" id="KW-0464">Manganese</keyword>
<reference evidence="10 13" key="2">
    <citation type="submission" date="2018-04" db="EMBL/GenBank/DDBJ databases">
        <title>Active sludge and wastewater microbial communities from Klosterneuburg, Austria.</title>
        <authorList>
            <person name="Wagner M."/>
        </authorList>
    </citation>
    <scope>NUCLEOTIDE SEQUENCE [LARGE SCALE GENOMIC DNA]</scope>
    <source>
        <strain evidence="10 13">Nl12</strain>
    </source>
</reference>
<evidence type="ECO:0000313" key="12">
    <source>
        <dbReference type="Proteomes" id="UP000182649"/>
    </source>
</evidence>
<dbReference type="SUPFAM" id="SSF56219">
    <property type="entry name" value="DNase I-like"/>
    <property type="match status" value="1"/>
</dbReference>
<dbReference type="NCBIfam" id="TIGR00633">
    <property type="entry name" value="xth"/>
    <property type="match status" value="1"/>
</dbReference>